<dbReference type="Proteomes" id="UP001218218">
    <property type="component" value="Unassembled WGS sequence"/>
</dbReference>
<reference evidence="2" key="1">
    <citation type="submission" date="2023-03" db="EMBL/GenBank/DDBJ databases">
        <title>Massive genome expansion in bonnet fungi (Mycena s.s.) driven by repeated elements and novel gene families across ecological guilds.</title>
        <authorList>
            <consortium name="Lawrence Berkeley National Laboratory"/>
            <person name="Harder C.B."/>
            <person name="Miyauchi S."/>
            <person name="Viragh M."/>
            <person name="Kuo A."/>
            <person name="Thoen E."/>
            <person name="Andreopoulos B."/>
            <person name="Lu D."/>
            <person name="Skrede I."/>
            <person name="Drula E."/>
            <person name="Henrissat B."/>
            <person name="Morin E."/>
            <person name="Kohler A."/>
            <person name="Barry K."/>
            <person name="LaButti K."/>
            <person name="Morin E."/>
            <person name="Salamov A."/>
            <person name="Lipzen A."/>
            <person name="Mereny Z."/>
            <person name="Hegedus B."/>
            <person name="Baldrian P."/>
            <person name="Stursova M."/>
            <person name="Weitz H."/>
            <person name="Taylor A."/>
            <person name="Grigoriev I.V."/>
            <person name="Nagy L.G."/>
            <person name="Martin F."/>
            <person name="Kauserud H."/>
        </authorList>
    </citation>
    <scope>NUCLEOTIDE SEQUENCE</scope>
    <source>
        <strain evidence="2">CBHHK002</strain>
    </source>
</reference>
<feature type="region of interest" description="Disordered" evidence="1">
    <location>
        <begin position="297"/>
        <end position="327"/>
    </location>
</feature>
<evidence type="ECO:0000313" key="3">
    <source>
        <dbReference type="Proteomes" id="UP001218218"/>
    </source>
</evidence>
<feature type="region of interest" description="Disordered" evidence="1">
    <location>
        <begin position="90"/>
        <end position="123"/>
    </location>
</feature>
<feature type="region of interest" description="Disordered" evidence="1">
    <location>
        <begin position="431"/>
        <end position="499"/>
    </location>
</feature>
<protein>
    <submittedName>
        <fullName evidence="2">Uncharacterized protein</fullName>
    </submittedName>
</protein>
<sequence>MASSSRSKAVTWGECIAYDTDLEVECDCEEYRQFKNTTLCAECLHEQKKHLAGKLSDRSTKDVTSILAGMAKGSSGSIASSTLSQIGKARASLGSSGSRKAKAANEESNRGMRATAAAGKSKGKAKAAAKQNSSNMFCVSSIMVLPCGTRVVKGADGELERQLPKNLQAVPDRIKIQKAVNRGLAVLRSEAGVEIGRTGDHDDLMADLRRHLPHPFAYFERLEAESSKPAWWLATVVGKQLQIAPTSRPTGADTEYNKGASTSGFRHSRLFIVSSQPIPKENLDEWIDTDAIAAQVQPQAGEVVSDSDPESENMSRCASPGPEPDAIPSQREAKLVVEQRNAIQHFMDNVAQEIINDDAYIDLTGNTADDDDTFTFGSAFTFGTGGSSGGSSSALFRPTTPPSKPTPVSLSPEFKSVFVYIVGKRSSDEYEEEEECGYEEVEGEEHKEKSSNGVCEQSNNGVRKKSNNGVRKKSNNGVREKSNNGVRKNPPNSSDSVPEGANVKVSVLLPAELAPHCCLELRFVGVHRGGAVIFLWHPEGDVDANTAG</sequence>
<dbReference type="AlphaFoldDB" id="A0AAD6ZYF1"/>
<organism evidence="2 3">
    <name type="scientific">Mycena albidolilacea</name>
    <dbReference type="NCBI Taxonomy" id="1033008"/>
    <lineage>
        <taxon>Eukaryota</taxon>
        <taxon>Fungi</taxon>
        <taxon>Dikarya</taxon>
        <taxon>Basidiomycota</taxon>
        <taxon>Agaricomycotina</taxon>
        <taxon>Agaricomycetes</taxon>
        <taxon>Agaricomycetidae</taxon>
        <taxon>Agaricales</taxon>
        <taxon>Marasmiineae</taxon>
        <taxon>Mycenaceae</taxon>
        <taxon>Mycena</taxon>
    </lineage>
</organism>
<accession>A0AAD6ZYF1</accession>
<keyword evidence="3" id="KW-1185">Reference proteome</keyword>
<feature type="compositionally biased region" description="Polar residues" evidence="1">
    <location>
        <begin position="451"/>
        <end position="461"/>
    </location>
</feature>
<feature type="compositionally biased region" description="Polar residues" evidence="1">
    <location>
        <begin position="483"/>
        <end position="496"/>
    </location>
</feature>
<feature type="region of interest" description="Disordered" evidence="1">
    <location>
        <begin position="386"/>
        <end position="410"/>
    </location>
</feature>
<feature type="compositionally biased region" description="Acidic residues" evidence="1">
    <location>
        <begin position="431"/>
        <end position="443"/>
    </location>
</feature>
<dbReference type="EMBL" id="JARIHO010000022">
    <property type="protein sequence ID" value="KAJ7344075.1"/>
    <property type="molecule type" value="Genomic_DNA"/>
</dbReference>
<name>A0AAD6ZYF1_9AGAR</name>
<proteinExistence type="predicted"/>
<evidence type="ECO:0000256" key="1">
    <source>
        <dbReference type="SAM" id="MobiDB-lite"/>
    </source>
</evidence>
<comment type="caution">
    <text evidence="2">The sequence shown here is derived from an EMBL/GenBank/DDBJ whole genome shotgun (WGS) entry which is preliminary data.</text>
</comment>
<evidence type="ECO:0000313" key="2">
    <source>
        <dbReference type="EMBL" id="KAJ7344075.1"/>
    </source>
</evidence>
<feature type="compositionally biased region" description="Basic residues" evidence="1">
    <location>
        <begin position="462"/>
        <end position="474"/>
    </location>
</feature>
<gene>
    <name evidence="2" type="ORF">DFH08DRAFT_962215</name>
</gene>